<feature type="domain" description="CRISPR type III-associated protein" evidence="2">
    <location>
        <begin position="9"/>
        <end position="252"/>
    </location>
</feature>
<evidence type="ECO:0000313" key="3">
    <source>
        <dbReference type="EMBL" id="KAE9633437.1"/>
    </source>
</evidence>
<dbReference type="GO" id="GO:0051607">
    <property type="term" value="P:defense response to virus"/>
    <property type="evidence" value="ECO:0007669"/>
    <property type="project" value="UniProtKB-KW"/>
</dbReference>
<dbReference type="InterPro" id="IPR005537">
    <property type="entry name" value="RAMP_III_fam"/>
</dbReference>
<dbReference type="AlphaFoldDB" id="A0A7C8LE16"/>
<reference evidence="3 4" key="1">
    <citation type="submission" date="2019-12" db="EMBL/GenBank/DDBJ databases">
        <title>Defluviitalea raffinosedens, isolated from a biogas fermenter, genome sequencing and characterization.</title>
        <authorList>
            <person name="Rettenmaier R."/>
            <person name="Schneider M."/>
            <person name="Neuhaus K."/>
            <person name="Liebl W."/>
            <person name="Zverlov V."/>
        </authorList>
    </citation>
    <scope>NUCLEOTIDE SEQUENCE [LARGE SCALE GENOMIC DNA]</scope>
    <source>
        <strain evidence="3 4">249c-K6</strain>
    </source>
</reference>
<name>A0A7C8LE16_9FIRM</name>
<proteinExistence type="predicted"/>
<dbReference type="OrthoDB" id="9789361at2"/>
<comment type="caution">
    <text evidence="3">The sequence shown here is derived from an EMBL/GenBank/DDBJ whole genome shotgun (WGS) entry which is preliminary data.</text>
</comment>
<dbReference type="PANTHER" id="PTHR36700">
    <property type="entry name" value="CRISPR SYSTEM CMR SUBUNIT CMR4"/>
    <property type="match status" value="1"/>
</dbReference>
<accession>A0A7C8LE16</accession>
<dbReference type="RefSeq" id="WP_158740713.1">
    <property type="nucleotide sequence ID" value="NZ_JAFBEP010000032.1"/>
</dbReference>
<protein>
    <submittedName>
        <fullName evidence="3">Type III-B CRISPR module RAMP protein Cmr4</fullName>
    </submittedName>
</protein>
<dbReference type="Pfam" id="PF03787">
    <property type="entry name" value="RAMPs"/>
    <property type="match status" value="1"/>
</dbReference>
<evidence type="ECO:0000256" key="1">
    <source>
        <dbReference type="ARBA" id="ARBA00023118"/>
    </source>
</evidence>
<evidence type="ECO:0000259" key="2">
    <source>
        <dbReference type="Pfam" id="PF03787"/>
    </source>
</evidence>
<organism evidence="3 4">
    <name type="scientific">Defluviitalea raffinosedens</name>
    <dbReference type="NCBI Taxonomy" id="1450156"/>
    <lineage>
        <taxon>Bacteria</taxon>
        <taxon>Bacillati</taxon>
        <taxon>Bacillota</taxon>
        <taxon>Clostridia</taxon>
        <taxon>Lachnospirales</taxon>
        <taxon>Defluviitaleaceae</taxon>
        <taxon>Defluviitalea</taxon>
    </lineage>
</organism>
<keyword evidence="1" id="KW-0051">Antiviral defense</keyword>
<dbReference type="NCBIfam" id="TIGR02580">
    <property type="entry name" value="cas_RAMP_Cmr4"/>
    <property type="match status" value="1"/>
</dbReference>
<dbReference type="EMBL" id="WSLF01000008">
    <property type="protein sequence ID" value="KAE9633437.1"/>
    <property type="molecule type" value="Genomic_DNA"/>
</dbReference>
<keyword evidence="4" id="KW-1185">Reference proteome</keyword>
<dbReference type="Proteomes" id="UP000483018">
    <property type="component" value="Unassembled WGS sequence"/>
</dbReference>
<dbReference type="InterPro" id="IPR013410">
    <property type="entry name" value="CRISPR-assoc_RAMP_Cmr4"/>
</dbReference>
<gene>
    <name evidence="3" type="primary">cmr4</name>
    <name evidence="3" type="ORF">GND95_09370</name>
</gene>
<sequence>MYTSELYIIRALTNMHVGNGDVNYGIVDKEVQRDVITNYPTIYSSSLKGALREFFESKKEDSVKYIFGDVDNAGTYKFFEGHLLSIPVRSNKKPFFRAVCPQIIQDLITCLSDFDIQLDIVEILKKFADIDVTPDKPVIFEKLEGVKIEDFYGEFEYKQFEKISVIEKLFGENIALLHNDVFSKLIKSLPVIARNCLENGISKNLWYEEIIPRETRFYFIVMRMKDEENLLEPMISENIIQMGANASIGYGYTKIQNVKQIVGE</sequence>
<evidence type="ECO:0000313" key="4">
    <source>
        <dbReference type="Proteomes" id="UP000483018"/>
    </source>
</evidence>
<dbReference type="PANTHER" id="PTHR36700:SF1">
    <property type="entry name" value="CRISPR SYSTEM CMR SUBUNIT CMR4"/>
    <property type="match status" value="1"/>
</dbReference>